<proteinExistence type="predicted"/>
<feature type="compositionally biased region" description="Acidic residues" evidence="1">
    <location>
        <begin position="131"/>
        <end position="163"/>
    </location>
</feature>
<feature type="compositionally biased region" description="Acidic residues" evidence="1">
    <location>
        <begin position="103"/>
        <end position="117"/>
    </location>
</feature>
<evidence type="ECO:0000256" key="1">
    <source>
        <dbReference type="SAM" id="MobiDB-lite"/>
    </source>
</evidence>
<evidence type="ECO:0000313" key="2">
    <source>
        <dbReference type="EMBL" id="VDN16306.1"/>
    </source>
</evidence>
<keyword evidence="3" id="KW-1185">Reference proteome</keyword>
<accession>A0A3P7PE97</accession>
<feature type="compositionally biased region" description="Acidic residues" evidence="1">
    <location>
        <begin position="1"/>
        <end position="11"/>
    </location>
</feature>
<feature type="compositionally biased region" description="Low complexity" evidence="1">
    <location>
        <begin position="36"/>
        <end position="45"/>
    </location>
</feature>
<gene>
    <name evidence="2" type="ORF">DILT_LOCUS12137</name>
</gene>
<organism evidence="2 3">
    <name type="scientific">Dibothriocephalus latus</name>
    <name type="common">Fish tapeworm</name>
    <name type="synonym">Diphyllobothrium latum</name>
    <dbReference type="NCBI Taxonomy" id="60516"/>
    <lineage>
        <taxon>Eukaryota</taxon>
        <taxon>Metazoa</taxon>
        <taxon>Spiralia</taxon>
        <taxon>Lophotrochozoa</taxon>
        <taxon>Platyhelminthes</taxon>
        <taxon>Cestoda</taxon>
        <taxon>Eucestoda</taxon>
        <taxon>Diphyllobothriidea</taxon>
        <taxon>Diphyllobothriidae</taxon>
        <taxon>Dibothriocephalus</taxon>
    </lineage>
</organism>
<protein>
    <submittedName>
        <fullName evidence="2">Uncharacterized protein</fullName>
    </submittedName>
</protein>
<name>A0A3P7PE97_DIBLA</name>
<evidence type="ECO:0000313" key="3">
    <source>
        <dbReference type="Proteomes" id="UP000281553"/>
    </source>
</evidence>
<sequence>MLSDEDYEQDYESSRSTGRPKKLNTIDEEDSTFGHSSALGPSSSSARNYPTHSGWGRPRVIGDRGGSQNEGRDKNSKVDDFSTGEETEKRLRVDSDTGQSSVGDEEQEYQGAEEEVGASEVESLAISAADLAEEEENEKDDDEEVEEGEEEEEEEEERVEEEGNAGSYSGSRQRRKPSEDMWIRLFVAAHFVDTLLCGVKLLTDWLTCLPINFTTHPHEILEHISLRCRQVLRAEMVSATTEESAETCVRQPLPEDWFLRDLPRLAPVYCTLRFEKGNLEDRIEEHNFALE</sequence>
<dbReference type="Proteomes" id="UP000281553">
    <property type="component" value="Unassembled WGS sequence"/>
</dbReference>
<dbReference type="AlphaFoldDB" id="A0A3P7PE97"/>
<feature type="region of interest" description="Disordered" evidence="1">
    <location>
        <begin position="1"/>
        <end position="174"/>
    </location>
</feature>
<feature type="compositionally biased region" description="Basic and acidic residues" evidence="1">
    <location>
        <begin position="70"/>
        <end position="95"/>
    </location>
</feature>
<dbReference type="EMBL" id="UYRU01065377">
    <property type="protein sequence ID" value="VDN16306.1"/>
    <property type="molecule type" value="Genomic_DNA"/>
</dbReference>
<reference evidence="2 3" key="1">
    <citation type="submission" date="2018-11" db="EMBL/GenBank/DDBJ databases">
        <authorList>
            <consortium name="Pathogen Informatics"/>
        </authorList>
    </citation>
    <scope>NUCLEOTIDE SEQUENCE [LARGE SCALE GENOMIC DNA]</scope>
</reference>